<feature type="transmembrane region" description="Helical" evidence="4">
    <location>
        <begin position="192"/>
        <end position="212"/>
    </location>
</feature>
<dbReference type="InterPro" id="IPR036259">
    <property type="entry name" value="MFS_trans_sf"/>
</dbReference>
<name>A0A842HE96_9BACT</name>
<keyword evidence="1 4" id="KW-0812">Transmembrane</keyword>
<dbReference type="PANTHER" id="PTHR11360">
    <property type="entry name" value="MONOCARBOXYLATE TRANSPORTER"/>
    <property type="match status" value="1"/>
</dbReference>
<dbReference type="AlphaFoldDB" id="A0A842HE96"/>
<evidence type="ECO:0000256" key="3">
    <source>
        <dbReference type="ARBA" id="ARBA00023136"/>
    </source>
</evidence>
<accession>A0A842HE96</accession>
<feature type="transmembrane region" description="Helical" evidence="4">
    <location>
        <begin position="12"/>
        <end position="32"/>
    </location>
</feature>
<feature type="transmembrane region" description="Helical" evidence="4">
    <location>
        <begin position="413"/>
        <end position="430"/>
    </location>
</feature>
<gene>
    <name evidence="5" type="ORF">H5P28_09890</name>
</gene>
<dbReference type="PANTHER" id="PTHR11360:SF308">
    <property type="entry name" value="BLL3089 PROTEIN"/>
    <property type="match status" value="1"/>
</dbReference>
<dbReference type="Proteomes" id="UP000546464">
    <property type="component" value="Unassembled WGS sequence"/>
</dbReference>
<organism evidence="5 6">
    <name type="scientific">Ruficoccus amylovorans</name>
    <dbReference type="NCBI Taxonomy" id="1804625"/>
    <lineage>
        <taxon>Bacteria</taxon>
        <taxon>Pseudomonadati</taxon>
        <taxon>Verrucomicrobiota</taxon>
        <taxon>Opitutia</taxon>
        <taxon>Puniceicoccales</taxon>
        <taxon>Cerasicoccaceae</taxon>
        <taxon>Ruficoccus</taxon>
    </lineage>
</organism>
<feature type="transmembrane region" description="Helical" evidence="4">
    <location>
        <begin position="52"/>
        <end position="72"/>
    </location>
</feature>
<feature type="transmembrane region" description="Helical" evidence="4">
    <location>
        <begin position="346"/>
        <end position="368"/>
    </location>
</feature>
<feature type="transmembrane region" description="Helical" evidence="4">
    <location>
        <begin position="159"/>
        <end position="180"/>
    </location>
</feature>
<reference evidence="5 6" key="1">
    <citation type="submission" date="2020-07" db="EMBL/GenBank/DDBJ databases">
        <authorList>
            <person name="Feng X."/>
        </authorList>
    </citation>
    <scope>NUCLEOTIDE SEQUENCE [LARGE SCALE GENOMIC DNA]</scope>
    <source>
        <strain evidence="5 6">JCM31066</strain>
    </source>
</reference>
<keyword evidence="2 4" id="KW-1133">Transmembrane helix</keyword>
<feature type="transmembrane region" description="Helical" evidence="4">
    <location>
        <begin position="255"/>
        <end position="276"/>
    </location>
</feature>
<comment type="caution">
    <text evidence="5">The sequence shown here is derived from an EMBL/GenBank/DDBJ whole genome shotgun (WGS) entry which is preliminary data.</text>
</comment>
<evidence type="ECO:0000256" key="2">
    <source>
        <dbReference type="ARBA" id="ARBA00022989"/>
    </source>
</evidence>
<dbReference type="EMBL" id="JACHVB010000025">
    <property type="protein sequence ID" value="MBC2594569.1"/>
    <property type="molecule type" value="Genomic_DNA"/>
</dbReference>
<sequence length="443" mass="48344">MRPDVPFRPDRIPFFYGWVVVGASVMGMVSSMPGQTAGVGPFTEDLLANLDLTRLQLSIAYLGGTVASGLILPRIGRFFDRFGARLTGTLVEIGLGLSLFYMASCSAIYHWLKPGEEPLPYLALAVVMFGFFLIRFLGQGVVAMTSRAMLGKWFNRKRGLASAIAGSVGGVCFAAAPLGLYGAVSWLGWREAWVLMGLVLIFVVSGLCWLFYRDNPEECGLVMDGEPPPPEPTGPTDPEFNIHYEFTAREAIRTYSFWVFTAAFSLISVFMTAVNFHAVDIAREMGREPSNFFRLYLWMTCVSIPSGFVIGWLTGRMRLKPLLVVMGASMTLAAFGLLHLSYGWGVVVYVAGGGLSSSFFGTLMAVVYPRFFGRQHLGAVSGWVMLTMVICSAIAPLLWSVSEELAGSYSPVTWLYGACCAAVAVAAFFADNPQRRLAARNRG</sequence>
<dbReference type="Pfam" id="PF07690">
    <property type="entry name" value="MFS_1"/>
    <property type="match status" value="1"/>
</dbReference>
<feature type="transmembrane region" description="Helical" evidence="4">
    <location>
        <begin position="322"/>
        <end position="340"/>
    </location>
</feature>
<dbReference type="InterPro" id="IPR050327">
    <property type="entry name" value="Proton-linked_MCT"/>
</dbReference>
<dbReference type="RefSeq" id="WP_185675550.1">
    <property type="nucleotide sequence ID" value="NZ_JACHVB010000025.1"/>
</dbReference>
<feature type="transmembrane region" description="Helical" evidence="4">
    <location>
        <begin position="118"/>
        <end position="138"/>
    </location>
</feature>
<protein>
    <submittedName>
        <fullName evidence="5">MFS transporter</fullName>
    </submittedName>
</protein>
<evidence type="ECO:0000313" key="5">
    <source>
        <dbReference type="EMBL" id="MBC2594569.1"/>
    </source>
</evidence>
<keyword evidence="3 4" id="KW-0472">Membrane</keyword>
<feature type="transmembrane region" description="Helical" evidence="4">
    <location>
        <begin position="296"/>
        <end position="315"/>
    </location>
</feature>
<dbReference type="InterPro" id="IPR011701">
    <property type="entry name" value="MFS"/>
</dbReference>
<feature type="transmembrane region" description="Helical" evidence="4">
    <location>
        <begin position="93"/>
        <end position="112"/>
    </location>
</feature>
<dbReference type="GO" id="GO:0022857">
    <property type="term" value="F:transmembrane transporter activity"/>
    <property type="evidence" value="ECO:0007669"/>
    <property type="project" value="InterPro"/>
</dbReference>
<evidence type="ECO:0000256" key="1">
    <source>
        <dbReference type="ARBA" id="ARBA00022692"/>
    </source>
</evidence>
<keyword evidence="6" id="KW-1185">Reference proteome</keyword>
<dbReference type="Gene3D" id="1.20.1250.20">
    <property type="entry name" value="MFS general substrate transporter like domains"/>
    <property type="match status" value="2"/>
</dbReference>
<feature type="transmembrane region" description="Helical" evidence="4">
    <location>
        <begin position="380"/>
        <end position="401"/>
    </location>
</feature>
<evidence type="ECO:0000313" key="6">
    <source>
        <dbReference type="Proteomes" id="UP000546464"/>
    </source>
</evidence>
<dbReference type="SUPFAM" id="SSF103473">
    <property type="entry name" value="MFS general substrate transporter"/>
    <property type="match status" value="1"/>
</dbReference>
<evidence type="ECO:0000256" key="4">
    <source>
        <dbReference type="SAM" id="Phobius"/>
    </source>
</evidence>
<proteinExistence type="predicted"/>